<dbReference type="GO" id="GO:0016052">
    <property type="term" value="P:carbohydrate catabolic process"/>
    <property type="evidence" value="ECO:0007669"/>
    <property type="project" value="UniProtKB-ARBA"/>
</dbReference>
<dbReference type="InterPro" id="IPR017853">
    <property type="entry name" value="GH"/>
</dbReference>
<evidence type="ECO:0000256" key="9">
    <source>
        <dbReference type="SAM" id="SignalP"/>
    </source>
</evidence>
<dbReference type="InterPro" id="IPR041233">
    <property type="entry name" value="Melibiase_C"/>
</dbReference>
<dbReference type="SUPFAM" id="SSF49785">
    <property type="entry name" value="Galactose-binding domain-like"/>
    <property type="match status" value="1"/>
</dbReference>
<dbReference type="InterPro" id="IPR013785">
    <property type="entry name" value="Aldolase_TIM"/>
</dbReference>
<name>A0A810KZH2_9ACTN</name>
<evidence type="ECO:0000256" key="7">
    <source>
        <dbReference type="ARBA" id="ARBA00023295"/>
    </source>
</evidence>
<dbReference type="GO" id="GO:0004557">
    <property type="term" value="F:alpha-galactosidase activity"/>
    <property type="evidence" value="ECO:0007669"/>
    <property type="project" value="UniProtKB-EC"/>
</dbReference>
<dbReference type="EMBL" id="AP023354">
    <property type="protein sequence ID" value="BCJ28337.1"/>
    <property type="molecule type" value="Genomic_DNA"/>
</dbReference>
<dbReference type="Pfam" id="PF17801">
    <property type="entry name" value="Melibiase_C"/>
    <property type="match status" value="1"/>
</dbReference>
<dbReference type="InterPro" id="IPR038637">
    <property type="entry name" value="NPCBM_sf"/>
</dbReference>
<dbReference type="Pfam" id="PF08305">
    <property type="entry name" value="NPCBM"/>
    <property type="match status" value="1"/>
</dbReference>
<evidence type="ECO:0000256" key="3">
    <source>
        <dbReference type="ARBA" id="ARBA00012755"/>
    </source>
</evidence>
<keyword evidence="5 8" id="KW-0378">Hydrolase</keyword>
<feature type="domain" description="Glycosyl hydrolase family 98 putative carbohydrate-binding module" evidence="10">
    <location>
        <begin position="525"/>
        <end position="670"/>
    </location>
</feature>
<evidence type="ECO:0000256" key="4">
    <source>
        <dbReference type="ARBA" id="ARBA00022729"/>
    </source>
</evidence>
<organism evidence="11 12">
    <name type="scientific">Actinocatenispora sera</name>
    <dbReference type="NCBI Taxonomy" id="390989"/>
    <lineage>
        <taxon>Bacteria</taxon>
        <taxon>Bacillati</taxon>
        <taxon>Actinomycetota</taxon>
        <taxon>Actinomycetes</taxon>
        <taxon>Micromonosporales</taxon>
        <taxon>Micromonosporaceae</taxon>
        <taxon>Actinocatenispora</taxon>
    </lineage>
</organism>
<dbReference type="SUPFAM" id="SSF51011">
    <property type="entry name" value="Glycosyl hydrolase domain"/>
    <property type="match status" value="1"/>
</dbReference>
<dbReference type="InterPro" id="IPR013783">
    <property type="entry name" value="Ig-like_fold"/>
</dbReference>
<accession>A0A810KZH2</accession>
<dbReference type="InterPro" id="IPR013222">
    <property type="entry name" value="Glyco_hyd_98_carb-bd"/>
</dbReference>
<evidence type="ECO:0000256" key="2">
    <source>
        <dbReference type="ARBA" id="ARBA00009743"/>
    </source>
</evidence>
<dbReference type="Pfam" id="PF10633">
    <property type="entry name" value="NPCBM_assoc"/>
    <property type="match status" value="1"/>
</dbReference>
<dbReference type="PRINTS" id="PR00740">
    <property type="entry name" value="GLHYDRLASE27"/>
</dbReference>
<dbReference type="CDD" id="cd14792">
    <property type="entry name" value="GH27"/>
    <property type="match status" value="1"/>
</dbReference>
<protein>
    <recommendedName>
        <fullName evidence="3 8">Alpha-galactosidase</fullName>
        <ecNumber evidence="3 8">3.2.1.22</ecNumber>
    </recommendedName>
    <alternativeName>
        <fullName evidence="8">Melibiase</fullName>
    </alternativeName>
</protein>
<dbReference type="AlphaFoldDB" id="A0A810KZH2"/>
<keyword evidence="12" id="KW-1185">Reference proteome</keyword>
<evidence type="ECO:0000313" key="11">
    <source>
        <dbReference type="EMBL" id="BCJ28337.1"/>
    </source>
</evidence>
<feature type="signal peptide" evidence="9">
    <location>
        <begin position="1"/>
        <end position="21"/>
    </location>
</feature>
<dbReference type="EC" id="3.2.1.22" evidence="3 8"/>
<dbReference type="KEGG" id="aser:Asera_24450"/>
<dbReference type="InterPro" id="IPR008979">
    <property type="entry name" value="Galactose-bd-like_sf"/>
</dbReference>
<dbReference type="PANTHER" id="PTHR11452">
    <property type="entry name" value="ALPHA-GALACTOSIDASE/ALPHA-N-ACETYLGALACTOSAMINIDASE"/>
    <property type="match status" value="1"/>
</dbReference>
<evidence type="ECO:0000256" key="6">
    <source>
        <dbReference type="ARBA" id="ARBA00023157"/>
    </source>
</evidence>
<dbReference type="Gene3D" id="2.60.120.1060">
    <property type="entry name" value="NPCBM/NEW2 domain"/>
    <property type="match status" value="1"/>
</dbReference>
<dbReference type="RefSeq" id="WP_030445838.1">
    <property type="nucleotide sequence ID" value="NZ_AP023354.1"/>
</dbReference>
<dbReference type="InterPro" id="IPR000111">
    <property type="entry name" value="Glyco_hydro_27/36_CS"/>
</dbReference>
<dbReference type="InterPro" id="IPR002241">
    <property type="entry name" value="Glyco_hydro_27"/>
</dbReference>
<dbReference type="SUPFAM" id="SSF51445">
    <property type="entry name" value="(Trans)glycosidases"/>
    <property type="match status" value="1"/>
</dbReference>
<proteinExistence type="inferred from homology"/>
<dbReference type="InterPro" id="IPR018905">
    <property type="entry name" value="A-galactase_NEW3"/>
</dbReference>
<feature type="chain" id="PRO_5039578035" description="Alpha-galactosidase" evidence="9">
    <location>
        <begin position="22"/>
        <end position="671"/>
    </location>
</feature>
<dbReference type="InterPro" id="IPR013780">
    <property type="entry name" value="Glyco_hydro_b"/>
</dbReference>
<evidence type="ECO:0000259" key="10">
    <source>
        <dbReference type="SMART" id="SM00776"/>
    </source>
</evidence>
<dbReference type="Gene3D" id="3.20.20.70">
    <property type="entry name" value="Aldolase class I"/>
    <property type="match status" value="1"/>
</dbReference>
<dbReference type="Proteomes" id="UP000680750">
    <property type="component" value="Chromosome"/>
</dbReference>
<keyword evidence="7 8" id="KW-0326">Glycosidase</keyword>
<keyword evidence="6 8" id="KW-1015">Disulfide bond</keyword>
<dbReference type="Gene3D" id="2.60.40.10">
    <property type="entry name" value="Immunoglobulins"/>
    <property type="match status" value="1"/>
</dbReference>
<keyword evidence="4 9" id="KW-0732">Signal</keyword>
<gene>
    <name evidence="11" type="ORF">Asera_24450</name>
</gene>
<evidence type="ECO:0000256" key="8">
    <source>
        <dbReference type="RuleBase" id="RU361168"/>
    </source>
</evidence>
<dbReference type="SMART" id="SM00776">
    <property type="entry name" value="NPCBM"/>
    <property type="match status" value="1"/>
</dbReference>
<comment type="similarity">
    <text evidence="2 8">Belongs to the glycosyl hydrolase 27 family.</text>
</comment>
<evidence type="ECO:0000256" key="5">
    <source>
        <dbReference type="ARBA" id="ARBA00022801"/>
    </source>
</evidence>
<evidence type="ECO:0000256" key="1">
    <source>
        <dbReference type="ARBA" id="ARBA00001255"/>
    </source>
</evidence>
<comment type="catalytic activity">
    <reaction evidence="1 8">
        <text>Hydrolysis of terminal, non-reducing alpha-D-galactose residues in alpha-D-galactosides, including galactose oligosaccharides, galactomannans and galactolipids.</text>
        <dbReference type="EC" id="3.2.1.22"/>
    </reaction>
</comment>
<dbReference type="OrthoDB" id="9807519at2"/>
<dbReference type="Pfam" id="PF16499">
    <property type="entry name" value="Melibiase_2"/>
    <property type="match status" value="1"/>
</dbReference>
<reference evidence="11" key="1">
    <citation type="submission" date="2020-08" db="EMBL/GenBank/DDBJ databases">
        <title>Whole genome shotgun sequence of Actinocatenispora sera NBRC 101916.</title>
        <authorList>
            <person name="Komaki H."/>
            <person name="Tamura T."/>
        </authorList>
    </citation>
    <scope>NUCLEOTIDE SEQUENCE</scope>
    <source>
        <strain evidence="11">NBRC 101916</strain>
    </source>
</reference>
<dbReference type="PANTHER" id="PTHR11452:SF75">
    <property type="entry name" value="ALPHA-GALACTOSIDASE MEL1"/>
    <property type="match status" value="1"/>
</dbReference>
<sequence length="671" mass="70236">MRRLLALAAVAALAIGGAAVTGTVSHPTEAKALDNGLALTPPMGFNDWNSFGCNVDEQLIKQTADFFVTSGLKDAGYEYVNIDDCWSERQRSADGHIVPDPVKFPDGIKGTADYVHSKGLKLGIYSSAGDRTCAGYPASFGHETTDANDFAAWGVDYLKYDNCGSRDTPETEAGYIDRYSRMRDALAATGRPMVYSLCEWGNFDPANWAGDVGNLWRTTGDISDNWNSLKSIIRKNMDLYAAAKPGAWNDPDMLEVGNGGMTDTEYRTHFGLWSMMAAPLLIGSDLREATPATMDILGNKEVIALDQDSLGKQAKPIADGNGHVVFAKPLANGDVAVALYNESDSAATISTSASAAGLPFAAAYKLRDVWQHSNTESAGTISASVPAHGTAIYRVSVDHDWASYPPNTSAGVDAGAVYPGAPAAIVTPGKAAAVTTSVANNGRVAVTSVRASLTGPDGWQVKATSGTSADALPGGRSLDTTWQVTPPADVEPGTYALKLHGSYWWNEHKYSADGTTSVMIGVAPAAGTHYLSDLDWLSASNDWGPVERDSSNGETAAGDGHTITINGATYAKGLGTNAPATITYFLGGTCTALNTDVGIDDEKDGSVANASFEIWVDGTKVADSGPMTAADAARTLTADLTGAHVVQLVANNQGDSNSDHTDWAGAAITCS</sequence>
<dbReference type="PROSITE" id="PS00512">
    <property type="entry name" value="ALPHA_GALACTOSIDASE"/>
    <property type="match status" value="1"/>
</dbReference>
<dbReference type="FunFam" id="3.20.20.70:FF:000202">
    <property type="entry name" value="Alpha-galactosidase"/>
    <property type="match status" value="1"/>
</dbReference>
<evidence type="ECO:0000313" key="12">
    <source>
        <dbReference type="Proteomes" id="UP000680750"/>
    </source>
</evidence>
<dbReference type="Gene3D" id="2.60.40.1180">
    <property type="entry name" value="Golgi alpha-mannosidase II"/>
    <property type="match status" value="1"/>
</dbReference>